<dbReference type="InterPro" id="IPR008962">
    <property type="entry name" value="PapD-like_sf"/>
</dbReference>
<accession>A0A0D8XZJ5</accession>
<evidence type="ECO:0000313" key="3">
    <source>
        <dbReference type="EMBL" id="KJH49890.1"/>
    </source>
</evidence>
<evidence type="ECO:0000313" key="4">
    <source>
        <dbReference type="Proteomes" id="UP000053766"/>
    </source>
</evidence>
<dbReference type="Gene3D" id="2.60.40.10">
    <property type="entry name" value="Immunoglobulins"/>
    <property type="match status" value="1"/>
</dbReference>
<dbReference type="Pfam" id="PF00635">
    <property type="entry name" value="Motile_Sperm"/>
    <property type="match status" value="1"/>
</dbReference>
<sequence length="256" mass="29052">MVVRLNTAGSDEPITTPVVFIDQTLVVFDVEQRKNASQILQLSRVSKNAIVSYRFQTNAPTRYIVNPNCGVITDNKPISVKIELIGNRFNPQHKIVLHATQIDNINDWKTIWDDPKMDEPGAYQIVWIELSTTVMNLEHTLNLADQECMKPSSSVSQILSASNSVGAERVKELEDLKAMLMADNETILKNIEQTVNLKKVIEKQLAERKAEANDLHIKVEKLAVEESHLYADLMREENELRLTKERRGSPENCVTM</sequence>
<evidence type="ECO:0000259" key="2">
    <source>
        <dbReference type="PROSITE" id="PS50202"/>
    </source>
</evidence>
<dbReference type="Proteomes" id="UP000053766">
    <property type="component" value="Unassembled WGS sequence"/>
</dbReference>
<dbReference type="AlphaFoldDB" id="A0A0D8XZJ5"/>
<organism evidence="3 4">
    <name type="scientific">Dictyocaulus viviparus</name>
    <name type="common">Bovine lungworm</name>
    <dbReference type="NCBI Taxonomy" id="29172"/>
    <lineage>
        <taxon>Eukaryota</taxon>
        <taxon>Metazoa</taxon>
        <taxon>Ecdysozoa</taxon>
        <taxon>Nematoda</taxon>
        <taxon>Chromadorea</taxon>
        <taxon>Rhabditida</taxon>
        <taxon>Rhabditina</taxon>
        <taxon>Rhabditomorpha</taxon>
        <taxon>Strongyloidea</taxon>
        <taxon>Metastrongylidae</taxon>
        <taxon>Dictyocaulus</taxon>
    </lineage>
</organism>
<reference evidence="4" key="2">
    <citation type="journal article" date="2016" name="Sci. Rep.">
        <title>Dictyocaulus viviparus genome, variome and transcriptome elucidate lungworm biology and support future intervention.</title>
        <authorList>
            <person name="McNulty S.N."/>
            <person name="Strube C."/>
            <person name="Rosa B.A."/>
            <person name="Martin J.C."/>
            <person name="Tyagi R."/>
            <person name="Choi Y.J."/>
            <person name="Wang Q."/>
            <person name="Hallsworth Pepin K."/>
            <person name="Zhang X."/>
            <person name="Ozersky P."/>
            <person name="Wilson R.K."/>
            <person name="Sternberg P.W."/>
            <person name="Gasser R.B."/>
            <person name="Mitreva M."/>
        </authorList>
    </citation>
    <scope>NUCLEOTIDE SEQUENCE [LARGE SCALE GENOMIC DNA]</scope>
    <source>
        <strain evidence="4">HannoverDv2000</strain>
    </source>
</reference>
<dbReference type="EMBL" id="KN716221">
    <property type="protein sequence ID" value="KJH49890.1"/>
    <property type="molecule type" value="Genomic_DNA"/>
</dbReference>
<protein>
    <recommendedName>
        <fullName evidence="1">Major sperm protein</fullName>
    </recommendedName>
</protein>
<keyword evidence="1" id="KW-0206">Cytoskeleton</keyword>
<dbReference type="InterPro" id="IPR000535">
    <property type="entry name" value="MSP_dom"/>
</dbReference>
<proteinExistence type="predicted"/>
<gene>
    <name evidence="3" type="ORF">DICVIV_04001</name>
</gene>
<keyword evidence="1" id="KW-0963">Cytoplasm</keyword>
<name>A0A0D8XZJ5_DICVI</name>
<dbReference type="OrthoDB" id="75724at2759"/>
<dbReference type="SUPFAM" id="SSF49354">
    <property type="entry name" value="PapD-like"/>
    <property type="match status" value="1"/>
</dbReference>
<feature type="domain" description="MSP" evidence="2">
    <location>
        <begin position="12"/>
        <end position="130"/>
    </location>
</feature>
<keyword evidence="4" id="KW-1185">Reference proteome</keyword>
<reference evidence="3 4" key="1">
    <citation type="submission" date="2013-11" db="EMBL/GenBank/DDBJ databases">
        <title>Draft genome of the bovine lungworm Dictyocaulus viviparus.</title>
        <authorList>
            <person name="Mitreva M."/>
        </authorList>
    </citation>
    <scope>NUCLEOTIDE SEQUENCE [LARGE SCALE GENOMIC DNA]</scope>
    <source>
        <strain evidence="3 4">HannoverDv2000</strain>
    </source>
</reference>
<dbReference type="PROSITE" id="PS50202">
    <property type="entry name" value="MSP"/>
    <property type="match status" value="1"/>
</dbReference>
<dbReference type="InterPro" id="IPR013783">
    <property type="entry name" value="Ig-like_fold"/>
</dbReference>
<evidence type="ECO:0000256" key="1">
    <source>
        <dbReference type="RuleBase" id="RU003425"/>
    </source>
</evidence>
<comment type="function">
    <text evidence="1">Central component in molecular interactions underlying sperm crawling. Forms an extensive filament system that extends from sperm villipoda, along the leading edge of the pseudopod.</text>
</comment>